<dbReference type="Gene3D" id="2.60.120.200">
    <property type="match status" value="3"/>
</dbReference>
<dbReference type="Pfam" id="PF07645">
    <property type="entry name" value="EGF_CA"/>
    <property type="match status" value="4"/>
</dbReference>
<dbReference type="FunFam" id="2.10.25.10:FF:000472">
    <property type="entry name" value="Uncharacterized protein, isoform A"/>
    <property type="match status" value="2"/>
</dbReference>
<name>A0A085LY57_9BILA</name>
<feature type="disulfide bond" evidence="20">
    <location>
        <begin position="818"/>
        <end position="845"/>
    </location>
</feature>
<evidence type="ECO:0000256" key="12">
    <source>
        <dbReference type="ARBA" id="ARBA00022837"/>
    </source>
</evidence>
<evidence type="ECO:0000256" key="6">
    <source>
        <dbReference type="ARBA" id="ARBA00022490"/>
    </source>
</evidence>
<evidence type="ECO:0000256" key="2">
    <source>
        <dbReference type="ARBA" id="ARBA00004316"/>
    </source>
</evidence>
<dbReference type="EMBL" id="KL363262">
    <property type="protein sequence ID" value="KFD49903.1"/>
    <property type="molecule type" value="Genomic_DNA"/>
</dbReference>
<feature type="disulfide bond" evidence="19">
    <location>
        <begin position="1634"/>
        <end position="1644"/>
    </location>
</feature>
<feature type="domain" description="EGF-like" evidence="23">
    <location>
        <begin position="1782"/>
        <end position="1828"/>
    </location>
</feature>
<keyword evidence="9 21" id="KW-0812">Transmembrane</keyword>
<evidence type="ECO:0000256" key="20">
    <source>
        <dbReference type="PROSITE-ProRule" id="PRU00122"/>
    </source>
</evidence>
<gene>
    <name evidence="24" type="ORF">M513_09232</name>
</gene>
<feature type="disulfide bond" evidence="19">
    <location>
        <begin position="581"/>
        <end position="590"/>
    </location>
</feature>
<feature type="disulfide bond" evidence="19">
    <location>
        <begin position="221"/>
        <end position="230"/>
    </location>
</feature>
<feature type="domain" description="EGF-like" evidence="23">
    <location>
        <begin position="1668"/>
        <end position="1704"/>
    </location>
</feature>
<keyword evidence="18" id="KW-0966">Cell projection</keyword>
<evidence type="ECO:0000256" key="15">
    <source>
        <dbReference type="ARBA" id="ARBA00023157"/>
    </source>
</evidence>
<dbReference type="SUPFAM" id="SSF49899">
    <property type="entry name" value="Concanavalin A-like lectins/glucanases"/>
    <property type="match status" value="3"/>
</dbReference>
<dbReference type="InterPro" id="IPR001791">
    <property type="entry name" value="Laminin_G"/>
</dbReference>
<keyword evidence="16" id="KW-0325">Glycoprotein</keyword>
<feature type="domain" description="EGF-like" evidence="23">
    <location>
        <begin position="1472"/>
        <end position="1513"/>
    </location>
</feature>
<keyword evidence="25" id="KW-1185">Reference proteome</keyword>
<feature type="disulfide bond" evidence="19">
    <location>
        <begin position="1421"/>
        <end position="1430"/>
    </location>
</feature>
<feature type="domain" description="EGF-like" evidence="23">
    <location>
        <begin position="151"/>
        <end position="187"/>
    </location>
</feature>
<feature type="domain" description="EGF-like" evidence="23">
    <location>
        <begin position="847"/>
        <end position="883"/>
    </location>
</feature>
<feature type="disulfide bond" evidence="19">
    <location>
        <begin position="155"/>
        <end position="165"/>
    </location>
</feature>
<dbReference type="SUPFAM" id="SSF57196">
    <property type="entry name" value="EGF/Laminin"/>
    <property type="match status" value="16"/>
</dbReference>
<dbReference type="CDD" id="cd00110">
    <property type="entry name" value="LamG"/>
    <property type="match status" value="3"/>
</dbReference>
<dbReference type="PROSITE" id="PS00010">
    <property type="entry name" value="ASX_HYDROXYL"/>
    <property type="match status" value="10"/>
</dbReference>
<feature type="disulfide bond" evidence="19">
    <location>
        <begin position="177"/>
        <end position="186"/>
    </location>
</feature>
<dbReference type="SUPFAM" id="SSF57184">
    <property type="entry name" value="Growth factor receptor domain"/>
    <property type="match status" value="2"/>
</dbReference>
<evidence type="ECO:0000259" key="23">
    <source>
        <dbReference type="PROSITE" id="PS50026"/>
    </source>
</evidence>
<feature type="domain" description="EGF-like" evidence="23">
    <location>
        <begin position="1433"/>
        <end position="1469"/>
    </location>
</feature>
<evidence type="ECO:0000256" key="10">
    <source>
        <dbReference type="ARBA" id="ARBA00022729"/>
    </source>
</evidence>
<evidence type="ECO:0000259" key="22">
    <source>
        <dbReference type="PROSITE" id="PS50025"/>
    </source>
</evidence>
<feature type="domain" description="EGF-like" evidence="23">
    <location>
        <begin position="422"/>
        <end position="458"/>
    </location>
</feature>
<evidence type="ECO:0000256" key="17">
    <source>
        <dbReference type="ARBA" id="ARBA00023212"/>
    </source>
</evidence>
<dbReference type="GO" id="GO:0048666">
    <property type="term" value="P:neuron development"/>
    <property type="evidence" value="ECO:0007669"/>
    <property type="project" value="UniProtKB-ARBA"/>
</dbReference>
<feature type="disulfide bond" evidence="19">
    <location>
        <begin position="873"/>
        <end position="882"/>
    </location>
</feature>
<dbReference type="InterPro" id="IPR013032">
    <property type="entry name" value="EGF-like_CS"/>
</dbReference>
<keyword evidence="15 19" id="KW-1015">Disulfide bond</keyword>
<dbReference type="InterPro" id="IPR013320">
    <property type="entry name" value="ConA-like_dom_sf"/>
</dbReference>
<dbReference type="PANTHER" id="PTHR12916">
    <property type="entry name" value="CYTOCHROME C OXIDASE POLYPEPTIDE VIC-2"/>
    <property type="match status" value="1"/>
</dbReference>
<dbReference type="CDD" id="cd00054">
    <property type="entry name" value="EGF_CA"/>
    <property type="match status" value="13"/>
</dbReference>
<feature type="disulfide bond" evidence="19">
    <location>
        <begin position="274"/>
        <end position="291"/>
    </location>
</feature>
<evidence type="ECO:0000256" key="4">
    <source>
        <dbReference type="ARBA" id="ARBA00004613"/>
    </source>
</evidence>
<evidence type="ECO:0000256" key="1">
    <source>
        <dbReference type="ARBA" id="ARBA00004245"/>
    </source>
</evidence>
<feature type="domain" description="EGF-like" evidence="23">
    <location>
        <begin position="1745"/>
        <end position="1781"/>
    </location>
</feature>
<dbReference type="Proteomes" id="UP000030764">
    <property type="component" value="Unassembled WGS sequence"/>
</dbReference>
<feature type="disulfide bond" evidence="19">
    <location>
        <begin position="410"/>
        <end position="419"/>
    </location>
</feature>
<protein>
    <recommendedName>
        <fullName evidence="26">EGF-like domain protein</fullName>
    </recommendedName>
</protein>
<feature type="domain" description="EGF-like" evidence="23">
    <location>
        <begin position="469"/>
        <end position="506"/>
    </location>
</feature>
<proteinExistence type="predicted"/>
<feature type="domain" description="EGF-like" evidence="23">
    <location>
        <begin position="345"/>
        <end position="381"/>
    </location>
</feature>
<dbReference type="PROSITE" id="PS00022">
    <property type="entry name" value="EGF_1"/>
    <property type="match status" value="22"/>
</dbReference>
<feature type="disulfide bond" evidence="19">
    <location>
        <begin position="534"/>
        <end position="543"/>
    </location>
</feature>
<feature type="domain" description="EGF-like" evidence="23">
    <location>
        <begin position="1357"/>
        <end position="1393"/>
    </location>
</feature>
<feature type="disulfide bond" evidence="19">
    <location>
        <begin position="1771"/>
        <end position="1780"/>
    </location>
</feature>
<dbReference type="InterPro" id="IPR001881">
    <property type="entry name" value="EGF-like_Ca-bd_dom"/>
</dbReference>
<evidence type="ECO:0000256" key="7">
    <source>
        <dbReference type="ARBA" id="ARBA00022525"/>
    </source>
</evidence>
<dbReference type="Pfam" id="PF00008">
    <property type="entry name" value="EGF"/>
    <property type="match status" value="10"/>
</dbReference>
<keyword evidence="21" id="KW-0472">Membrane</keyword>
<feature type="domain" description="EGF-like" evidence="23">
    <location>
        <begin position="507"/>
        <end position="544"/>
    </location>
</feature>
<keyword evidence="7" id="KW-0964">Secreted</keyword>
<comment type="caution">
    <text evidence="19">Lacks conserved residue(s) required for the propagation of feature annotation.</text>
</comment>
<dbReference type="PROSITE" id="PS01186">
    <property type="entry name" value="EGF_2"/>
    <property type="match status" value="21"/>
</dbReference>
<feature type="domain" description="Laminin G" evidence="22">
    <location>
        <begin position="678"/>
        <end position="845"/>
    </location>
</feature>
<dbReference type="PANTHER" id="PTHR12916:SF4">
    <property type="entry name" value="UNINFLATABLE, ISOFORM C"/>
    <property type="match status" value="1"/>
</dbReference>
<keyword evidence="5" id="KW-0217">Developmental protein</keyword>
<evidence type="ECO:0000256" key="3">
    <source>
        <dbReference type="ARBA" id="ARBA00004479"/>
    </source>
</evidence>
<feature type="domain" description="EGF-like" evidence="23">
    <location>
        <begin position="1101"/>
        <end position="1137"/>
    </location>
</feature>
<feature type="domain" description="EGF-like" evidence="23">
    <location>
        <begin position="265"/>
        <end position="303"/>
    </location>
</feature>
<sequence>MVYRGRIVIVFSAHFALRNDGYSEFTPSHSFADRERKTKEHGNGEVKTLLLDCRNVLYPDGFQSTMEPLAASRYKLESSLIDSRASCGFPMANYGLRLLRGNPYGSQEALYYVKRLCRLVPCLAMRRWLCALLCYYTLVAVGRSSEAVLLESKDCVHHCLHQARCVAVNGTIVKCVCQQGFGGSRCEVLPSVCPPDVCSNGGSCFIKERDDFSDVIFECRCPDGFVGAHCEYIDHCEQVCPPDSLCKDGQCKCLSGTIGSPGACVPESCNPNPCLNGGSCVENSQHGSAFCACKTGYGGTVCQQNVTQSRCSEDSCPFGHICEETSQGLSCRCPSGFAGPGCTIPIVDCVTVPCRNGGTCYPLSGHSECRCPVGFSGAFCNDDVDECASNNPPCLHGMCNNIFGSYTCACDEGWTGVNCSTLVKRCAKELCLNGATCVENGTAPYCKCATGFVGPKCEHELAEQILNLQNAQCSVDGDCYNGGVCRDGSTGKMCVCSSGYSGGRCEVELSCSNAPCLNNGTCIGDSSSSLVCRCLPGYHGTFCEYFAPNVSVRLRPSSSFCHYNPCQNGGTCDEESKRCLCPFPFEGLLCELDVDECARREVFCPLEVSLACENHFGGYRCHCRPGYIGRDCLESLVACRGYACAERQQCRADLNETTGRQYAECRCVPGTHNFPECDHSTVASFNGQSMMVEIDITARTIYEVQLDFRTSLNNGFLIFGDDRFGVNIYQVILVDGSLEIFSFSKALIIGRRLNTDHWVHLSLVAHESELTAKVQNGEEVFWQKMSLDRPWTTTISTRMGGTSAFHPYKPEVTNFVGCMRDVVINGKTLVPSLIGASAVNVGLSCNRSAQCENSRCGARGRCLDSWDHFECECIPPFLPPNCNTTTPEATFGFENNVSFALINISRLGFDGLDSIRHLDISMIVRTTATDGVLLYIGADAPRLIDRQNTYIGLQLMKGRLEMATNLHNASKHFYHAGEDSWSIINDGQVHLVELTYRPFILKLSVDDQPVAVHRFLQSSTYDHTGCLSEMFILGGHPRSVKSVGRAVDDPSPLSTAKPFKGTVQDIRVNDKLIQLFGQDEPANMSSSGPVSVVNVLRGTHSDNACQSNPCQNGGNCSVTFNDFSCQCAHGWLGKRCSIEHPCSKHPCPSGTLCRLVAGSFDYGCHRPITFTNASYSVVEMVPSEKFRAEHVALKIRTRSVRGSVLTLLQPTLSCALDISLKDSGLQLTLCNGTDVSFAHGNAPLADGQWHSLMIASSGGQLKASLDERIVAQLDTENCFANMFGQKVVTLWHFGNFQNRSTLLPVEDISSFEGCLHDISAGPEISLPITEPYDDRKSRQDQLFRIVSESNVKMNCIGESMCATALCANGGSCRDLWNAYECVCPPGFAGKLCEVNIDDCESVHCENGGTCVDEVAAYHCNCLPGWAGKRCELNIDECLSQPCLNGGVCVDKVDGFYCICPSNFTDPTCSTPVYVDCSSNPCAEGATCQNVPVGRDAVSFVCLCGPGFYGRHCELVKNFCDGVTCLHNGTCRSLSAQLRFHCDCVPGYEGHYCEEETNECLSAPCHNGGTCVNELNAFRCRCPDGWVGDTCDVDVDECLVNPCQNNAQCINTEGGYYCQCQPYYSGNSCEIAGSCLQKPCLHGNCTQLSIEKHVCRCYNGYSGESCSEMIDFCESNPCKDGGECSAYPGGYNCTCFPGFTGSDCSENIDECLSEPCKNGGHCTDGNNGFSCECSGTGYWGPLCDVDVNECAIPGMCIHGKCHNMPGSYMCSCSSGYLGPKCDTIDPCALNKSHKCKNDATCTGAHWDPLREVVQYKCLCQDSYEGEFCENRVQQYKNPLISIEYIIGPIIGAILIVVLFALAVLVVFARKKNATRGTYSPSVQESNNARISLHHLVKAPPGERLI</sequence>
<evidence type="ECO:0000256" key="9">
    <source>
        <dbReference type="ARBA" id="ARBA00022692"/>
    </source>
</evidence>
<evidence type="ECO:0000256" key="18">
    <source>
        <dbReference type="ARBA" id="ARBA00023273"/>
    </source>
</evidence>
<feature type="disulfide bond" evidence="19">
    <location>
        <begin position="1524"/>
        <end position="1541"/>
    </location>
</feature>
<dbReference type="Gene3D" id="2.10.25.10">
    <property type="entry name" value="Laminin"/>
    <property type="match status" value="23"/>
</dbReference>
<feature type="domain" description="EGF-like" evidence="23">
    <location>
        <begin position="1630"/>
        <end position="1666"/>
    </location>
</feature>
<feature type="domain" description="EGF-like" evidence="23">
    <location>
        <begin position="383"/>
        <end position="420"/>
    </location>
</feature>
<evidence type="ECO:0000256" key="16">
    <source>
        <dbReference type="ARBA" id="ARBA00023180"/>
    </source>
</evidence>
<feature type="disulfide bond" evidence="19">
    <location>
        <begin position="623"/>
        <end position="632"/>
    </location>
</feature>
<evidence type="ECO:0000256" key="19">
    <source>
        <dbReference type="PROSITE-ProRule" id="PRU00076"/>
    </source>
</evidence>
<dbReference type="GO" id="GO:0042995">
    <property type="term" value="C:cell projection"/>
    <property type="evidence" value="ECO:0007669"/>
    <property type="project" value="UniProtKB-SubCell"/>
</dbReference>
<dbReference type="SMART" id="SM00181">
    <property type="entry name" value="EGF"/>
    <property type="match status" value="26"/>
</dbReference>
<keyword evidence="6" id="KW-0963">Cytoplasm</keyword>
<dbReference type="PROSITE" id="PS50026">
    <property type="entry name" value="EGF_3"/>
    <property type="match status" value="25"/>
</dbReference>
<feature type="disulfide bond" evidence="19">
    <location>
        <begin position="1383"/>
        <end position="1392"/>
    </location>
</feature>
<dbReference type="SMART" id="SM00179">
    <property type="entry name" value="EGF_CA"/>
    <property type="match status" value="20"/>
</dbReference>
<dbReference type="SMART" id="SM00282">
    <property type="entry name" value="LamG"/>
    <property type="match status" value="3"/>
</dbReference>
<dbReference type="Pfam" id="PF02210">
    <property type="entry name" value="Laminin_G_2"/>
    <property type="match status" value="3"/>
</dbReference>
<evidence type="ECO:0000256" key="8">
    <source>
        <dbReference type="ARBA" id="ARBA00022536"/>
    </source>
</evidence>
<dbReference type="PROSITE" id="PS01187">
    <property type="entry name" value="EGF_CA"/>
    <property type="match status" value="7"/>
</dbReference>
<dbReference type="InterPro" id="IPR000152">
    <property type="entry name" value="EGF-type_Asp/Asn_hydroxyl_site"/>
</dbReference>
<feature type="domain" description="EGF-like" evidence="23">
    <location>
        <begin position="307"/>
        <end position="343"/>
    </location>
</feature>
<dbReference type="PROSITE" id="PS50025">
    <property type="entry name" value="LAM_G_DOMAIN"/>
    <property type="match status" value="3"/>
</dbReference>
<feature type="disulfide bond" evidence="19">
    <location>
        <begin position="1694"/>
        <end position="1703"/>
    </location>
</feature>
<dbReference type="FunFam" id="2.10.25.10:FF:000143">
    <property type="entry name" value="Protein crumbs 1"/>
    <property type="match status" value="1"/>
</dbReference>
<accession>A0A085LY57</accession>
<feature type="disulfide bond" evidence="19">
    <location>
        <begin position="1127"/>
        <end position="1136"/>
    </location>
</feature>
<dbReference type="InterPro" id="IPR049883">
    <property type="entry name" value="NOTCH1_EGF-like"/>
</dbReference>
<dbReference type="FunFam" id="2.10.25.10:FF:000318">
    <property type="entry name" value="Eyes shut homolog"/>
    <property type="match status" value="1"/>
</dbReference>
<dbReference type="InterPro" id="IPR018097">
    <property type="entry name" value="EGF_Ca-bd_CS"/>
</dbReference>
<feature type="domain" description="EGF-like" evidence="23">
    <location>
        <begin position="1395"/>
        <end position="1431"/>
    </location>
</feature>
<feature type="domain" description="EGF-like" evidence="23">
    <location>
        <begin position="189"/>
        <end position="231"/>
    </location>
</feature>
<comment type="subcellular location">
    <subcellularLocation>
        <location evidence="2">Cell projection</location>
    </subcellularLocation>
    <subcellularLocation>
        <location evidence="1">Cytoplasm</location>
        <location evidence="1">Cytoskeleton</location>
    </subcellularLocation>
    <subcellularLocation>
        <location evidence="3">Membrane</location>
        <topology evidence="3">Single-pass type I membrane protein</topology>
    </subcellularLocation>
    <subcellularLocation>
        <location evidence="4">Secreted</location>
    </subcellularLocation>
</comment>
<feature type="disulfide bond" evidence="19">
    <location>
        <begin position="448"/>
        <end position="457"/>
    </location>
</feature>
<feature type="disulfide bond" evidence="19">
    <location>
        <begin position="1818"/>
        <end position="1827"/>
    </location>
</feature>
<dbReference type="InterPro" id="IPR000742">
    <property type="entry name" value="EGF"/>
</dbReference>
<feature type="domain" description="EGF-like" evidence="23">
    <location>
        <begin position="1555"/>
        <end position="1591"/>
    </location>
</feature>
<keyword evidence="14 21" id="KW-1133">Transmembrane helix</keyword>
<keyword evidence="13" id="KW-0914">Notch signaling pathway</keyword>
<feature type="domain" description="EGF-like" evidence="23">
    <location>
        <begin position="1593"/>
        <end position="1629"/>
    </location>
</feature>
<feature type="domain" description="Laminin G" evidence="22">
    <location>
        <begin position="1165"/>
        <end position="1355"/>
    </location>
</feature>
<dbReference type="InterPro" id="IPR009030">
    <property type="entry name" value="Growth_fac_rcpt_cys_sf"/>
</dbReference>
<dbReference type="GO" id="GO:0000902">
    <property type="term" value="P:cell morphogenesis"/>
    <property type="evidence" value="ECO:0007669"/>
    <property type="project" value="UniProtKB-ARBA"/>
</dbReference>
<feature type="transmembrane region" description="Helical" evidence="21">
    <location>
        <begin position="1843"/>
        <end position="1867"/>
    </location>
</feature>
<dbReference type="GO" id="GO:0005576">
    <property type="term" value="C:extracellular region"/>
    <property type="evidence" value="ECO:0007669"/>
    <property type="project" value="UniProtKB-SubCell"/>
</dbReference>
<evidence type="ECO:0000256" key="11">
    <source>
        <dbReference type="ARBA" id="ARBA00022737"/>
    </source>
</evidence>
<evidence type="ECO:0000313" key="24">
    <source>
        <dbReference type="EMBL" id="KFD49903.1"/>
    </source>
</evidence>
<feature type="disulfide bond" evidence="19">
    <location>
        <begin position="604"/>
        <end position="621"/>
    </location>
</feature>
<evidence type="ECO:0008006" key="26">
    <source>
        <dbReference type="Google" id="ProtNLM"/>
    </source>
</evidence>
<feature type="disulfide bond" evidence="19">
    <location>
        <begin position="1581"/>
        <end position="1590"/>
    </location>
</feature>
<dbReference type="GO" id="GO:0005856">
    <property type="term" value="C:cytoskeleton"/>
    <property type="evidence" value="ECO:0007669"/>
    <property type="project" value="UniProtKB-SubCell"/>
</dbReference>
<feature type="disulfide bond" evidence="19">
    <location>
        <begin position="371"/>
        <end position="380"/>
    </location>
</feature>
<dbReference type="Pfam" id="PF12661">
    <property type="entry name" value="hEGF"/>
    <property type="match status" value="4"/>
</dbReference>
<evidence type="ECO:0000256" key="14">
    <source>
        <dbReference type="ARBA" id="ARBA00022989"/>
    </source>
</evidence>
<feature type="disulfide bond" evidence="19">
    <location>
        <begin position="496"/>
        <end position="505"/>
    </location>
</feature>
<feature type="disulfide bond" evidence="19">
    <location>
        <begin position="1459"/>
        <end position="1468"/>
    </location>
</feature>
<keyword evidence="12" id="KW-0106">Calcium</keyword>
<dbReference type="GO" id="GO:0005886">
    <property type="term" value="C:plasma membrane"/>
    <property type="evidence" value="ECO:0007669"/>
    <property type="project" value="UniProtKB-ARBA"/>
</dbReference>
<organism evidence="24 25">
    <name type="scientific">Trichuris suis</name>
    <name type="common">pig whipworm</name>
    <dbReference type="NCBI Taxonomy" id="68888"/>
    <lineage>
        <taxon>Eukaryota</taxon>
        <taxon>Metazoa</taxon>
        <taxon>Ecdysozoa</taxon>
        <taxon>Nematoda</taxon>
        <taxon>Enoplea</taxon>
        <taxon>Dorylaimia</taxon>
        <taxon>Trichinellida</taxon>
        <taxon>Trichuridae</taxon>
        <taxon>Trichuris</taxon>
    </lineage>
</organism>
<reference evidence="24 25" key="1">
    <citation type="journal article" date="2014" name="Nat. Genet.">
        <title>Genome and transcriptome of the porcine whipworm Trichuris suis.</title>
        <authorList>
            <person name="Jex A.R."/>
            <person name="Nejsum P."/>
            <person name="Schwarz E.M."/>
            <person name="Hu L."/>
            <person name="Young N.D."/>
            <person name="Hall R.S."/>
            <person name="Korhonen P.K."/>
            <person name="Liao S."/>
            <person name="Thamsborg S."/>
            <person name="Xia J."/>
            <person name="Xu P."/>
            <person name="Wang S."/>
            <person name="Scheerlinck J.P."/>
            <person name="Hofmann A."/>
            <person name="Sternberg P.W."/>
            <person name="Wang J."/>
            <person name="Gasser R.B."/>
        </authorList>
    </citation>
    <scope>NUCLEOTIDE SEQUENCE [LARGE SCALE GENOMIC DNA]</scope>
    <source>
        <strain evidence="24">DCEP-RM93M</strain>
    </source>
</reference>
<feature type="domain" description="EGF-like" evidence="23">
    <location>
        <begin position="1706"/>
        <end position="1743"/>
    </location>
</feature>
<keyword evidence="11" id="KW-0677">Repeat</keyword>
<dbReference type="FunFam" id="2.10.25.10:FF:000230">
    <property type="entry name" value="Delta-like protein"/>
    <property type="match status" value="1"/>
</dbReference>
<dbReference type="FunFam" id="2.10.25.10:FF:000279">
    <property type="entry name" value="Neurogenic locus notch 1"/>
    <property type="match status" value="1"/>
</dbReference>
<evidence type="ECO:0000256" key="21">
    <source>
        <dbReference type="SAM" id="Phobius"/>
    </source>
</evidence>
<dbReference type="GO" id="GO:0005509">
    <property type="term" value="F:calcium ion binding"/>
    <property type="evidence" value="ECO:0007669"/>
    <property type="project" value="InterPro"/>
</dbReference>
<feature type="domain" description="Laminin G" evidence="22">
    <location>
        <begin position="896"/>
        <end position="1105"/>
    </location>
</feature>
<feature type="domain" description="EGF-like" evidence="23">
    <location>
        <begin position="593"/>
        <end position="633"/>
    </location>
</feature>
<feature type="disulfide bond" evidence="19">
    <location>
        <begin position="1619"/>
        <end position="1628"/>
    </location>
</feature>
<evidence type="ECO:0000256" key="13">
    <source>
        <dbReference type="ARBA" id="ARBA00022976"/>
    </source>
</evidence>
<feature type="disulfide bond" evidence="19">
    <location>
        <begin position="1503"/>
        <end position="1512"/>
    </location>
</feature>
<feature type="disulfide bond" evidence="19">
    <location>
        <begin position="293"/>
        <end position="302"/>
    </location>
</feature>
<keyword evidence="10" id="KW-0732">Signal</keyword>
<feature type="domain" description="EGF-like" evidence="23">
    <location>
        <begin position="557"/>
        <end position="591"/>
    </location>
</feature>
<keyword evidence="17" id="KW-0206">Cytoskeleton</keyword>
<feature type="disulfide bond" evidence="19">
    <location>
        <begin position="1656"/>
        <end position="1665"/>
    </location>
</feature>
<evidence type="ECO:0000313" key="25">
    <source>
        <dbReference type="Proteomes" id="UP000030764"/>
    </source>
</evidence>
<dbReference type="GO" id="GO:0007219">
    <property type="term" value="P:Notch signaling pathway"/>
    <property type="evidence" value="ECO:0007669"/>
    <property type="project" value="UniProtKB-KW"/>
</dbReference>
<keyword evidence="8 19" id="KW-0245">EGF-like domain</keyword>
<feature type="disulfide bond" evidence="19">
    <location>
        <begin position="333"/>
        <end position="342"/>
    </location>
</feature>
<dbReference type="FunFam" id="2.10.25.10:FF:000425">
    <property type="entry name" value="Eyes shut homolog"/>
    <property type="match status" value="1"/>
</dbReference>
<feature type="domain" description="EGF-like" evidence="23">
    <location>
        <begin position="1515"/>
        <end position="1553"/>
    </location>
</feature>
<feature type="disulfide bond" evidence="19">
    <location>
        <begin position="1543"/>
        <end position="1552"/>
    </location>
</feature>
<dbReference type="GO" id="GO:0042063">
    <property type="term" value="P:gliogenesis"/>
    <property type="evidence" value="ECO:0007669"/>
    <property type="project" value="UniProtKB-ARBA"/>
</dbReference>
<evidence type="ECO:0000256" key="5">
    <source>
        <dbReference type="ARBA" id="ARBA00022473"/>
    </source>
</evidence>
<dbReference type="FunFam" id="2.10.25.10:FF:000095">
    <property type="entry name" value="Notch, isoform B"/>
    <property type="match status" value="1"/>
</dbReference>